<dbReference type="EMBL" id="BSXT01000411">
    <property type="protein sequence ID" value="GMF26757.1"/>
    <property type="molecule type" value="Genomic_DNA"/>
</dbReference>
<gene>
    <name evidence="2" type="ORF">Pfra01_000514200</name>
</gene>
<evidence type="ECO:0000313" key="3">
    <source>
        <dbReference type="Proteomes" id="UP001165121"/>
    </source>
</evidence>
<keyword evidence="3" id="KW-1185">Reference proteome</keyword>
<protein>
    <submittedName>
        <fullName evidence="2">Unnamed protein product</fullName>
    </submittedName>
</protein>
<feature type="compositionally biased region" description="Polar residues" evidence="1">
    <location>
        <begin position="20"/>
        <end position="35"/>
    </location>
</feature>
<evidence type="ECO:0000313" key="2">
    <source>
        <dbReference type="EMBL" id="GMF26757.1"/>
    </source>
</evidence>
<organism evidence="2 3">
    <name type="scientific">Phytophthora fragariaefolia</name>
    <dbReference type="NCBI Taxonomy" id="1490495"/>
    <lineage>
        <taxon>Eukaryota</taxon>
        <taxon>Sar</taxon>
        <taxon>Stramenopiles</taxon>
        <taxon>Oomycota</taxon>
        <taxon>Peronosporomycetes</taxon>
        <taxon>Peronosporales</taxon>
        <taxon>Peronosporaceae</taxon>
        <taxon>Phytophthora</taxon>
    </lineage>
</organism>
<reference evidence="2" key="1">
    <citation type="submission" date="2023-04" db="EMBL/GenBank/DDBJ databases">
        <title>Phytophthora fragariaefolia NBRC 109709.</title>
        <authorList>
            <person name="Ichikawa N."/>
            <person name="Sato H."/>
            <person name="Tonouchi N."/>
        </authorList>
    </citation>
    <scope>NUCLEOTIDE SEQUENCE</scope>
    <source>
        <strain evidence="2">NBRC 109709</strain>
    </source>
</reference>
<dbReference type="OrthoDB" id="146490at2759"/>
<dbReference type="Proteomes" id="UP001165121">
    <property type="component" value="Unassembled WGS sequence"/>
</dbReference>
<name>A0A9W6X1E8_9STRA</name>
<evidence type="ECO:0000256" key="1">
    <source>
        <dbReference type="SAM" id="MobiDB-lite"/>
    </source>
</evidence>
<proteinExistence type="predicted"/>
<sequence length="136" mass="14594">MSQVSTPRVPEHVVEGSNAARRSQQTGPLAVSQRSGIHVTTTLAASVGVTQAVASTYPEPEVSPLQLASTTRSPARPPLIPDLYIDKLVAYLPAKEGWMTRKTHKYVGVGNAYLVSDHEAHTVPDPVVRLTIPESC</sequence>
<comment type="caution">
    <text evidence="2">The sequence shown here is derived from an EMBL/GenBank/DDBJ whole genome shotgun (WGS) entry which is preliminary data.</text>
</comment>
<dbReference type="AlphaFoldDB" id="A0A9W6X1E8"/>
<accession>A0A9W6X1E8</accession>
<feature type="region of interest" description="Disordered" evidence="1">
    <location>
        <begin position="1"/>
        <end position="35"/>
    </location>
</feature>